<keyword evidence="2" id="KW-1185">Reference proteome</keyword>
<evidence type="ECO:0000313" key="2">
    <source>
        <dbReference type="Proteomes" id="UP000447434"/>
    </source>
</evidence>
<comment type="caution">
    <text evidence="1">The sequence shown here is derived from an EMBL/GenBank/DDBJ whole genome shotgun (WGS) entry which is preliminary data.</text>
</comment>
<dbReference type="Proteomes" id="UP000447434">
    <property type="component" value="Chromosome 12"/>
</dbReference>
<dbReference type="EMBL" id="WOCE01000012">
    <property type="protein sequence ID" value="KAE9603081.1"/>
    <property type="molecule type" value="Genomic_DNA"/>
</dbReference>
<name>A0A6A4PN99_LUPAL</name>
<sequence>MSEHPLQFGFQSQFKFGTLGPSVHFQFRVGAKSGKLVKFGRIVSYRHVTLLQSQKLHLFLPSQISWKVFLKELSLECIPSNHNSLNFHLAAGNSPPIFSFLCQHVASIGHLLNITTTQGSEYSLQALNPLICSIQSESSLELLRPLFTELA</sequence>
<organism evidence="1 2">
    <name type="scientific">Lupinus albus</name>
    <name type="common">White lupine</name>
    <name type="synonym">Lupinus termis</name>
    <dbReference type="NCBI Taxonomy" id="3870"/>
    <lineage>
        <taxon>Eukaryota</taxon>
        <taxon>Viridiplantae</taxon>
        <taxon>Streptophyta</taxon>
        <taxon>Embryophyta</taxon>
        <taxon>Tracheophyta</taxon>
        <taxon>Spermatophyta</taxon>
        <taxon>Magnoliopsida</taxon>
        <taxon>eudicotyledons</taxon>
        <taxon>Gunneridae</taxon>
        <taxon>Pentapetalae</taxon>
        <taxon>rosids</taxon>
        <taxon>fabids</taxon>
        <taxon>Fabales</taxon>
        <taxon>Fabaceae</taxon>
        <taxon>Papilionoideae</taxon>
        <taxon>50 kb inversion clade</taxon>
        <taxon>genistoids sensu lato</taxon>
        <taxon>core genistoids</taxon>
        <taxon>Genisteae</taxon>
        <taxon>Lupinus</taxon>
    </lineage>
</organism>
<proteinExistence type="predicted"/>
<reference evidence="2" key="1">
    <citation type="journal article" date="2020" name="Nat. Commun.">
        <title>Genome sequence of the cluster root forming white lupin.</title>
        <authorList>
            <person name="Hufnagel B."/>
            <person name="Marques A."/>
            <person name="Soriano A."/>
            <person name="Marques L."/>
            <person name="Divol F."/>
            <person name="Doumas P."/>
            <person name="Sallet E."/>
            <person name="Mancinotti D."/>
            <person name="Carrere S."/>
            <person name="Marande W."/>
            <person name="Arribat S."/>
            <person name="Keller J."/>
            <person name="Huneau C."/>
            <person name="Blein T."/>
            <person name="Aime D."/>
            <person name="Laguerre M."/>
            <person name="Taylor J."/>
            <person name="Schubert V."/>
            <person name="Nelson M."/>
            <person name="Geu-Flores F."/>
            <person name="Crespi M."/>
            <person name="Gallardo-Guerrero K."/>
            <person name="Delaux P.-M."/>
            <person name="Salse J."/>
            <person name="Berges H."/>
            <person name="Guyot R."/>
            <person name="Gouzy J."/>
            <person name="Peret B."/>
        </authorList>
    </citation>
    <scope>NUCLEOTIDE SEQUENCE [LARGE SCALE GENOMIC DNA]</scope>
    <source>
        <strain evidence="2">cv. Amiga</strain>
    </source>
</reference>
<protein>
    <submittedName>
        <fullName evidence="1">Uncharacterized protein</fullName>
    </submittedName>
</protein>
<evidence type="ECO:0000313" key="1">
    <source>
        <dbReference type="EMBL" id="KAE9603081.1"/>
    </source>
</evidence>
<gene>
    <name evidence="1" type="ORF">Lalb_Chr12g0206531</name>
</gene>
<accession>A0A6A4PN99</accession>
<dbReference type="AlphaFoldDB" id="A0A6A4PN99"/>